<sequence length="285" mass="32083">MAITKRLTDFCDRVSAGSTHENTCPPNPKYRKLCRYLNADAGEDGEDEGGENSESEGGEVSLSNQMRIFVAHAEEGICSGELPCVGYRAAIKEHTTSAIYQLKPGVTDINKLPPKLTKDAGAHTKESPAAMKQYEDKFEALLTEKLKDPAWWMNLKTSIKIEQLDEKCDARERRAKHKYYLKHDHERKKKAKMTVEEKAKYAAEKKKKAEARRKWKAAERQERKAAARRKGAAWKKEAAREKEAAARKEAEAQKAVEAAAQWENAKKNAAVPLRPLRPAPPKEGE</sequence>
<reference evidence="2" key="1">
    <citation type="submission" date="2020-11" db="EMBL/GenBank/DDBJ databases">
        <authorList>
            <consortium name="DOE Joint Genome Institute"/>
            <person name="Ahrendt S."/>
            <person name="Riley R."/>
            <person name="Andreopoulos W."/>
            <person name="Labutti K."/>
            <person name="Pangilinan J."/>
            <person name="Ruiz-Duenas F.J."/>
            <person name="Barrasa J.M."/>
            <person name="Sanchez-Garcia M."/>
            <person name="Camarero S."/>
            <person name="Miyauchi S."/>
            <person name="Serrano A."/>
            <person name="Linde D."/>
            <person name="Babiker R."/>
            <person name="Drula E."/>
            <person name="Ayuso-Fernandez I."/>
            <person name="Pacheco R."/>
            <person name="Padilla G."/>
            <person name="Ferreira P."/>
            <person name="Barriuso J."/>
            <person name="Kellner H."/>
            <person name="Castanera R."/>
            <person name="Alfaro M."/>
            <person name="Ramirez L."/>
            <person name="Pisabarro A.G."/>
            <person name="Kuo A."/>
            <person name="Tritt A."/>
            <person name="Lipzen A."/>
            <person name="He G."/>
            <person name="Yan M."/>
            <person name="Ng V."/>
            <person name="Cullen D."/>
            <person name="Martin F."/>
            <person name="Rosso M.-N."/>
            <person name="Henrissat B."/>
            <person name="Hibbett D."/>
            <person name="Martinez A.T."/>
            <person name="Grigoriev I.V."/>
        </authorList>
    </citation>
    <scope>NUCLEOTIDE SEQUENCE</scope>
    <source>
        <strain evidence="2">AH 40177</strain>
    </source>
</reference>
<feature type="compositionally biased region" description="Low complexity" evidence="1">
    <location>
        <begin position="255"/>
        <end position="274"/>
    </location>
</feature>
<organism evidence="2 3">
    <name type="scientific">Rhodocollybia butyracea</name>
    <dbReference type="NCBI Taxonomy" id="206335"/>
    <lineage>
        <taxon>Eukaryota</taxon>
        <taxon>Fungi</taxon>
        <taxon>Dikarya</taxon>
        <taxon>Basidiomycota</taxon>
        <taxon>Agaricomycotina</taxon>
        <taxon>Agaricomycetes</taxon>
        <taxon>Agaricomycetidae</taxon>
        <taxon>Agaricales</taxon>
        <taxon>Marasmiineae</taxon>
        <taxon>Omphalotaceae</taxon>
        <taxon>Rhodocollybia</taxon>
    </lineage>
</organism>
<keyword evidence="3" id="KW-1185">Reference proteome</keyword>
<dbReference type="EMBL" id="JADNRY010000218">
    <property type="protein sequence ID" value="KAF9061004.1"/>
    <property type="molecule type" value="Genomic_DNA"/>
</dbReference>
<dbReference type="Proteomes" id="UP000772434">
    <property type="component" value="Unassembled WGS sequence"/>
</dbReference>
<dbReference type="AlphaFoldDB" id="A0A9P5P8Q1"/>
<evidence type="ECO:0000256" key="1">
    <source>
        <dbReference type="SAM" id="MobiDB-lite"/>
    </source>
</evidence>
<name>A0A9P5P8Q1_9AGAR</name>
<proteinExistence type="predicted"/>
<comment type="caution">
    <text evidence="2">The sequence shown here is derived from an EMBL/GenBank/DDBJ whole genome shotgun (WGS) entry which is preliminary data.</text>
</comment>
<accession>A0A9P5P8Q1</accession>
<feature type="compositionally biased region" description="Basic and acidic residues" evidence="1">
    <location>
        <begin position="216"/>
        <end position="225"/>
    </location>
</feature>
<gene>
    <name evidence="2" type="ORF">BDP27DRAFT_1338814</name>
</gene>
<feature type="compositionally biased region" description="Basic residues" evidence="1">
    <location>
        <begin position="205"/>
        <end position="215"/>
    </location>
</feature>
<protein>
    <submittedName>
        <fullName evidence="2">Uncharacterized protein</fullName>
    </submittedName>
</protein>
<feature type="region of interest" description="Disordered" evidence="1">
    <location>
        <begin position="204"/>
        <end position="285"/>
    </location>
</feature>
<evidence type="ECO:0000313" key="2">
    <source>
        <dbReference type="EMBL" id="KAF9061004.1"/>
    </source>
</evidence>
<feature type="compositionally biased region" description="Basic and acidic residues" evidence="1">
    <location>
        <begin position="234"/>
        <end position="254"/>
    </location>
</feature>
<evidence type="ECO:0000313" key="3">
    <source>
        <dbReference type="Proteomes" id="UP000772434"/>
    </source>
</evidence>